<dbReference type="Gene3D" id="3.30.70.2650">
    <property type="match status" value="1"/>
</dbReference>
<feature type="domain" description="Transcriptional repressor PaaX-like C-terminal" evidence="2">
    <location>
        <begin position="173"/>
        <end position="265"/>
    </location>
</feature>
<comment type="caution">
    <text evidence="4">The sequence shown here is derived from an EMBL/GenBank/DDBJ whole genome shotgun (WGS) entry which is preliminary data.</text>
</comment>
<protein>
    <submittedName>
        <fullName evidence="4">PaaX family transcriptional regulator C-terminal domain-containing protein</fullName>
    </submittedName>
</protein>
<dbReference type="EMBL" id="JBHSHC010000128">
    <property type="protein sequence ID" value="MFC4769409.1"/>
    <property type="molecule type" value="Genomic_DNA"/>
</dbReference>
<sequence length="299" mass="35482">MKPRSLMFTLYGDYIQYYGGEIWVGSLIRLMSEFGISESSVRGAILRMVNQELLKVRKVGNKSYYSLTDKAKRRVEEGVRRVYSIRNHKWDGYWRIFTYSVPEEKRDLRNQLRKELSWTGCGLISNSTWVSPNPLEEQIMEIVKAYRLEPYTFLFSSSSIISHDHKEIIERGWNLEEIATEYQQFIEHYGIKYERLKEGAWNNTLTDRECFIERTALVHEYRKFLFKDPGFPLDLLPPNWSGIKARELFWNIHQLISVRAVKFFEECFQQGADPSVYNREKAINPFTEMHVTGLMHFVE</sequence>
<dbReference type="PIRSF" id="PIRSF020623">
    <property type="entry name" value="PaaX"/>
    <property type="match status" value="1"/>
</dbReference>
<dbReference type="Gene3D" id="1.10.10.10">
    <property type="entry name" value="Winged helix-like DNA-binding domain superfamily/Winged helix DNA-binding domain"/>
    <property type="match status" value="1"/>
</dbReference>
<dbReference type="InterPro" id="IPR013225">
    <property type="entry name" value="PaaX_C"/>
</dbReference>
<dbReference type="InterPro" id="IPR036388">
    <property type="entry name" value="WH-like_DNA-bd_sf"/>
</dbReference>
<dbReference type="InterPro" id="IPR036390">
    <property type="entry name" value="WH_DNA-bd_sf"/>
</dbReference>
<dbReference type="InterPro" id="IPR012906">
    <property type="entry name" value="PaaX-like_N"/>
</dbReference>
<dbReference type="PANTHER" id="PTHR30319:SF1">
    <property type="entry name" value="TRANSCRIPTIONAL REPRESSOR PAAX"/>
    <property type="match status" value="1"/>
</dbReference>
<evidence type="ECO:0000259" key="2">
    <source>
        <dbReference type="Pfam" id="PF08223"/>
    </source>
</evidence>
<dbReference type="RefSeq" id="WP_380027893.1">
    <property type="nucleotide sequence ID" value="NZ_JBHSHC010000128.1"/>
</dbReference>
<gene>
    <name evidence="4" type="ORF">ACFO8Q_18935</name>
</gene>
<name>A0ABV9Q6A7_9BACL</name>
<organism evidence="4 5">
    <name type="scientific">Effusibacillus consociatus</name>
    <dbReference type="NCBI Taxonomy" id="1117041"/>
    <lineage>
        <taxon>Bacteria</taxon>
        <taxon>Bacillati</taxon>
        <taxon>Bacillota</taxon>
        <taxon>Bacilli</taxon>
        <taxon>Bacillales</taxon>
        <taxon>Alicyclobacillaceae</taxon>
        <taxon>Effusibacillus</taxon>
    </lineage>
</organism>
<evidence type="ECO:0000259" key="1">
    <source>
        <dbReference type="Pfam" id="PF07848"/>
    </source>
</evidence>
<feature type="domain" description="Transcriptional repressor PaaX-like central Cas2-like" evidence="3">
    <location>
        <begin position="88"/>
        <end position="168"/>
    </location>
</feature>
<accession>A0ABV9Q6A7</accession>
<keyword evidence="5" id="KW-1185">Reference proteome</keyword>
<dbReference type="InterPro" id="IPR011965">
    <property type="entry name" value="PaaX_trns_reg"/>
</dbReference>
<dbReference type="Pfam" id="PF08223">
    <property type="entry name" value="PaaX_C"/>
    <property type="match status" value="1"/>
</dbReference>
<proteinExistence type="predicted"/>
<evidence type="ECO:0000259" key="3">
    <source>
        <dbReference type="Pfam" id="PF20803"/>
    </source>
</evidence>
<dbReference type="InterPro" id="IPR048846">
    <property type="entry name" value="PaaX-like_central"/>
</dbReference>
<evidence type="ECO:0000313" key="5">
    <source>
        <dbReference type="Proteomes" id="UP001596002"/>
    </source>
</evidence>
<dbReference type="Gene3D" id="1.20.58.1460">
    <property type="match status" value="1"/>
</dbReference>
<dbReference type="Pfam" id="PF20803">
    <property type="entry name" value="PaaX_M"/>
    <property type="match status" value="1"/>
</dbReference>
<feature type="domain" description="Transcriptional repressor PaaX-like N-terminal" evidence="1">
    <location>
        <begin position="3"/>
        <end position="71"/>
    </location>
</feature>
<dbReference type="SUPFAM" id="SSF46785">
    <property type="entry name" value="Winged helix' DNA-binding domain"/>
    <property type="match status" value="1"/>
</dbReference>
<dbReference type="PANTHER" id="PTHR30319">
    <property type="entry name" value="PHENYLACETIC ACID REGULATOR-RELATED TRANSCRIPTIONAL REPRESSOR"/>
    <property type="match status" value="1"/>
</dbReference>
<dbReference type="Proteomes" id="UP001596002">
    <property type="component" value="Unassembled WGS sequence"/>
</dbReference>
<reference evidence="5" key="1">
    <citation type="journal article" date="2019" name="Int. J. Syst. Evol. Microbiol.">
        <title>The Global Catalogue of Microorganisms (GCM) 10K type strain sequencing project: providing services to taxonomists for standard genome sequencing and annotation.</title>
        <authorList>
            <consortium name="The Broad Institute Genomics Platform"/>
            <consortium name="The Broad Institute Genome Sequencing Center for Infectious Disease"/>
            <person name="Wu L."/>
            <person name="Ma J."/>
        </authorList>
    </citation>
    <scope>NUCLEOTIDE SEQUENCE [LARGE SCALE GENOMIC DNA]</scope>
    <source>
        <strain evidence="5">WYCCWR 12678</strain>
    </source>
</reference>
<dbReference type="Pfam" id="PF07848">
    <property type="entry name" value="PaaX"/>
    <property type="match status" value="1"/>
</dbReference>
<evidence type="ECO:0000313" key="4">
    <source>
        <dbReference type="EMBL" id="MFC4769409.1"/>
    </source>
</evidence>